<dbReference type="RefSeq" id="WP_115322745.1">
    <property type="nucleotide sequence ID" value="NZ_UGTV01000015.1"/>
</dbReference>
<accession>A0A379EUQ9</accession>
<evidence type="ECO:0008006" key="4">
    <source>
        <dbReference type="Google" id="ProtNLM"/>
    </source>
</evidence>
<protein>
    <recommendedName>
        <fullName evidence="4">Transmembrane protein</fullName>
    </recommendedName>
</protein>
<evidence type="ECO:0000313" key="2">
    <source>
        <dbReference type="EMBL" id="SUC09884.1"/>
    </source>
</evidence>
<gene>
    <name evidence="2" type="ORF">NCTC11621_00910</name>
</gene>
<dbReference type="EMBL" id="UGTV01000015">
    <property type="protein sequence ID" value="SUC09884.1"/>
    <property type="molecule type" value="Genomic_DNA"/>
</dbReference>
<name>A0A379EUQ9_9PAST</name>
<feature type="chain" id="PRO_5016878661" description="Transmembrane protein" evidence="1">
    <location>
        <begin position="18"/>
        <end position="172"/>
    </location>
</feature>
<keyword evidence="1" id="KW-0732">Signal</keyword>
<proteinExistence type="predicted"/>
<dbReference type="Proteomes" id="UP000254704">
    <property type="component" value="Unassembled WGS sequence"/>
</dbReference>
<evidence type="ECO:0000256" key="1">
    <source>
        <dbReference type="SAM" id="SignalP"/>
    </source>
</evidence>
<sequence length="172" mass="19974">MRKLFFSFFMIPVLALANPNIKFENDDVKGEYTVSIGDPESTNWIKVLLLTPKTNVLAFSKENQERKYINCYESFSILLDEKPLIPESIRLRSNGSRVYAEDVLSKDDEDLNRIMNTPKKYEESFYVDLTNKNLKNIIDSSEISLKVCEETENFSPEEMTALKQTILKKLEK</sequence>
<feature type="signal peptide" evidence="1">
    <location>
        <begin position="1"/>
        <end position="17"/>
    </location>
</feature>
<evidence type="ECO:0000313" key="3">
    <source>
        <dbReference type="Proteomes" id="UP000254704"/>
    </source>
</evidence>
<dbReference type="AlphaFoldDB" id="A0A379EUQ9"/>
<reference evidence="2 3" key="1">
    <citation type="submission" date="2018-06" db="EMBL/GenBank/DDBJ databases">
        <authorList>
            <consortium name="Pathogen Informatics"/>
            <person name="Doyle S."/>
        </authorList>
    </citation>
    <scope>NUCLEOTIDE SEQUENCE [LARGE SCALE GENOMIC DNA]</scope>
    <source>
        <strain evidence="2 3">NCTC11621</strain>
    </source>
</reference>
<organism evidence="2 3">
    <name type="scientific">Pasteurella canis</name>
    <dbReference type="NCBI Taxonomy" id="753"/>
    <lineage>
        <taxon>Bacteria</taxon>
        <taxon>Pseudomonadati</taxon>
        <taxon>Pseudomonadota</taxon>
        <taxon>Gammaproteobacteria</taxon>
        <taxon>Pasteurellales</taxon>
        <taxon>Pasteurellaceae</taxon>
        <taxon>Pasteurella</taxon>
    </lineage>
</organism>